<keyword evidence="3" id="KW-0175">Coiled coil</keyword>
<feature type="transmembrane region" description="Helical" evidence="5">
    <location>
        <begin position="26"/>
        <end position="45"/>
    </location>
</feature>
<proteinExistence type="predicted"/>
<dbReference type="InterPro" id="IPR050445">
    <property type="entry name" value="Bact_polysacc_biosynth/exp"/>
</dbReference>
<evidence type="ECO:0000313" key="7">
    <source>
        <dbReference type="Proteomes" id="UP001549321"/>
    </source>
</evidence>
<evidence type="ECO:0000256" key="5">
    <source>
        <dbReference type="SAM" id="Phobius"/>
    </source>
</evidence>
<dbReference type="InterPro" id="IPR005702">
    <property type="entry name" value="Wzc-like_C"/>
</dbReference>
<evidence type="ECO:0000313" key="6">
    <source>
        <dbReference type="EMBL" id="MET4633123.1"/>
    </source>
</evidence>
<evidence type="ECO:0000256" key="4">
    <source>
        <dbReference type="SAM" id="MobiDB-lite"/>
    </source>
</evidence>
<evidence type="ECO:0000256" key="2">
    <source>
        <dbReference type="ARBA" id="ARBA00022840"/>
    </source>
</evidence>
<keyword evidence="1" id="KW-0547">Nucleotide-binding</keyword>
<comment type="caution">
    <text evidence="6">The sequence shown here is derived from an EMBL/GenBank/DDBJ whole genome shotgun (WGS) entry which is preliminary data.</text>
</comment>
<feature type="coiled-coil region" evidence="3">
    <location>
        <begin position="217"/>
        <end position="280"/>
    </location>
</feature>
<organism evidence="6 7">
    <name type="scientific">Kaistia defluvii</name>
    <dbReference type="NCBI Taxonomy" id="410841"/>
    <lineage>
        <taxon>Bacteria</taxon>
        <taxon>Pseudomonadati</taxon>
        <taxon>Pseudomonadota</taxon>
        <taxon>Alphaproteobacteria</taxon>
        <taxon>Hyphomicrobiales</taxon>
        <taxon>Kaistiaceae</taxon>
        <taxon>Kaistia</taxon>
    </lineage>
</organism>
<dbReference type="Proteomes" id="UP001549321">
    <property type="component" value="Unassembled WGS sequence"/>
</dbReference>
<name>A0ABV2QVS2_9HYPH</name>
<dbReference type="CDD" id="cd05387">
    <property type="entry name" value="BY-kinase"/>
    <property type="match status" value="1"/>
</dbReference>
<feature type="coiled-coil region" evidence="3">
    <location>
        <begin position="356"/>
        <end position="383"/>
    </location>
</feature>
<reference evidence="6 7" key="1">
    <citation type="submission" date="2024-06" db="EMBL/GenBank/DDBJ databases">
        <title>Sorghum-associated microbial communities from plants grown in Nebraska, USA.</title>
        <authorList>
            <person name="Schachtman D."/>
        </authorList>
    </citation>
    <scope>NUCLEOTIDE SEQUENCE [LARGE SCALE GENOMIC DNA]</scope>
    <source>
        <strain evidence="6 7">3207</strain>
    </source>
</reference>
<feature type="transmembrane region" description="Helical" evidence="5">
    <location>
        <begin position="446"/>
        <end position="468"/>
    </location>
</feature>
<keyword evidence="5" id="KW-0812">Transmembrane</keyword>
<accession>A0ABV2QVS2</accession>
<dbReference type="Gene3D" id="3.40.50.300">
    <property type="entry name" value="P-loop containing nucleotide triphosphate hydrolases"/>
    <property type="match status" value="1"/>
</dbReference>
<keyword evidence="5" id="KW-0472">Membrane</keyword>
<dbReference type="PANTHER" id="PTHR32309:SF13">
    <property type="entry name" value="FERRIC ENTEROBACTIN TRANSPORT PROTEIN FEPE"/>
    <property type="match status" value="1"/>
</dbReference>
<protein>
    <submittedName>
        <fullName evidence="6">Succinoglycan biosynthesis transport protein ExoP</fullName>
    </submittedName>
</protein>
<evidence type="ECO:0000256" key="1">
    <source>
        <dbReference type="ARBA" id="ARBA00022741"/>
    </source>
</evidence>
<keyword evidence="2" id="KW-0067">ATP-binding</keyword>
<dbReference type="EMBL" id="JBEPSM010000001">
    <property type="protein sequence ID" value="MET4633123.1"/>
    <property type="molecule type" value="Genomic_DNA"/>
</dbReference>
<feature type="region of interest" description="Disordered" evidence="4">
    <location>
        <begin position="130"/>
        <end position="149"/>
    </location>
</feature>
<dbReference type="RefSeq" id="WP_354549261.1">
    <property type="nucleotide sequence ID" value="NZ_JBEPSM010000001.1"/>
</dbReference>
<keyword evidence="7" id="KW-1185">Reference proteome</keyword>
<sequence length="754" mass="81073">MVIQSSPSAREPVVLRDVVAILRRRSGLLALFAVAGLGAGAAYHAHQPRLYRAEAVMALDVRRIQGMPIDQVVTPLPQENPVLRTELDRIGSRVMAQRVLAKLVAEGIDPFGGVAVPGEVRPVDPPVPTPGETVANPDVTHSGGTPGPQVRAEDAAAFREDRLRAGLKVVNDGRSYTIYIAYTAGDPDIAARVANAYARAYLAYQDDVQIDATRRVSDWLSNRLKVMAARLEQAEQEAERFRASSGLLEIDGVTLAAQRLAALNTELMAARAAHATAEAREKTAARLAADQDGLDSFTEVLGSPIIQQLRASQAQMERRLRVLKDTGAAQSAEIPSLTSELDAVRQQITQEVGHILVSLRNEIDSAARRVTSLEEELHAAQANYGASDMARVKLDALVREANADRAVYESLLGRSKQIVDQNGLVDPGVRLISEATAPSHRFGLRLLPALLMGVIAGGVVGLGLVLILERLDDRVRSRRAIEAATGLPVLATIPNVPWRRRRRPGWEKGRAAGAPFAEALASLQWMLRLSPATRPAASFLVTSALPREGKTTVALALARSMAMAGRSAVLVDADLHRQSLGRMARSGQMEDPPRPGLGAFLSGAATLDDILSPDSASPLRIIASPEPGDDAQERLGSARMKLLMDGLRERFDVVILDAPPVLTTSDAAQIASHVDSILFVTCWGYATHEAVLSALQKLALCGLAAPVLVLNRVERRAHQSYEGPRTLRHPAMARSTIARLGEAAEPSFAQRGER</sequence>
<dbReference type="SUPFAM" id="SSF52540">
    <property type="entry name" value="P-loop containing nucleoside triphosphate hydrolases"/>
    <property type="match status" value="1"/>
</dbReference>
<gene>
    <name evidence="6" type="ORF">ABIE08_001036</name>
</gene>
<dbReference type="PANTHER" id="PTHR32309">
    <property type="entry name" value="TYROSINE-PROTEIN KINASE"/>
    <property type="match status" value="1"/>
</dbReference>
<keyword evidence="5" id="KW-1133">Transmembrane helix</keyword>
<evidence type="ECO:0000256" key="3">
    <source>
        <dbReference type="SAM" id="Coils"/>
    </source>
</evidence>
<dbReference type="InterPro" id="IPR027417">
    <property type="entry name" value="P-loop_NTPase"/>
</dbReference>